<sequence>MHKLRSGMYQELDSSYDIKPRRTHLGTVVRPAVDDLRRGVQRTSTERGQHTAMTVVVGQSKVCDLSKQKKASGQRSVWYIS</sequence>
<evidence type="ECO:0000313" key="1">
    <source>
        <dbReference type="EMBL" id="GFS00116.1"/>
    </source>
</evidence>
<name>A0AAV4HTU0_9GAST</name>
<dbReference type="Proteomes" id="UP000762676">
    <property type="component" value="Unassembled WGS sequence"/>
</dbReference>
<reference evidence="1 2" key="1">
    <citation type="journal article" date="2021" name="Elife">
        <title>Chloroplast acquisition without the gene transfer in kleptoplastic sea slugs, Plakobranchus ocellatus.</title>
        <authorList>
            <person name="Maeda T."/>
            <person name="Takahashi S."/>
            <person name="Yoshida T."/>
            <person name="Shimamura S."/>
            <person name="Takaki Y."/>
            <person name="Nagai Y."/>
            <person name="Toyoda A."/>
            <person name="Suzuki Y."/>
            <person name="Arimoto A."/>
            <person name="Ishii H."/>
            <person name="Satoh N."/>
            <person name="Nishiyama T."/>
            <person name="Hasebe M."/>
            <person name="Maruyama T."/>
            <person name="Minagawa J."/>
            <person name="Obokata J."/>
            <person name="Shigenobu S."/>
        </authorList>
    </citation>
    <scope>NUCLEOTIDE SEQUENCE [LARGE SCALE GENOMIC DNA]</scope>
</reference>
<evidence type="ECO:0000313" key="2">
    <source>
        <dbReference type="Proteomes" id="UP000762676"/>
    </source>
</evidence>
<keyword evidence="2" id="KW-1185">Reference proteome</keyword>
<gene>
    <name evidence="1" type="ORF">ElyMa_001064100</name>
</gene>
<dbReference type="AlphaFoldDB" id="A0AAV4HTU0"/>
<dbReference type="EMBL" id="BMAT01002142">
    <property type="protein sequence ID" value="GFS00116.1"/>
    <property type="molecule type" value="Genomic_DNA"/>
</dbReference>
<protein>
    <submittedName>
        <fullName evidence="1">Uncharacterized protein</fullName>
    </submittedName>
</protein>
<accession>A0AAV4HTU0</accession>
<comment type="caution">
    <text evidence="1">The sequence shown here is derived from an EMBL/GenBank/DDBJ whole genome shotgun (WGS) entry which is preliminary data.</text>
</comment>
<organism evidence="1 2">
    <name type="scientific">Elysia marginata</name>
    <dbReference type="NCBI Taxonomy" id="1093978"/>
    <lineage>
        <taxon>Eukaryota</taxon>
        <taxon>Metazoa</taxon>
        <taxon>Spiralia</taxon>
        <taxon>Lophotrochozoa</taxon>
        <taxon>Mollusca</taxon>
        <taxon>Gastropoda</taxon>
        <taxon>Heterobranchia</taxon>
        <taxon>Euthyneura</taxon>
        <taxon>Panpulmonata</taxon>
        <taxon>Sacoglossa</taxon>
        <taxon>Placobranchoidea</taxon>
        <taxon>Plakobranchidae</taxon>
        <taxon>Elysia</taxon>
    </lineage>
</organism>
<proteinExistence type="predicted"/>